<gene>
    <name evidence="3" type="ORF">HINF_LOCUS13360</name>
    <name evidence="4" type="ORF">HINF_LOCUS14169</name>
    <name evidence="2" type="ORF">HINF_LOCUS48681</name>
</gene>
<dbReference type="NCBIfam" id="TIGR00231">
    <property type="entry name" value="small_GTP"/>
    <property type="match status" value="1"/>
</dbReference>
<reference evidence="2" key="1">
    <citation type="submission" date="2023-06" db="EMBL/GenBank/DDBJ databases">
        <authorList>
            <person name="Kurt Z."/>
        </authorList>
    </citation>
    <scope>NUCLEOTIDE SEQUENCE</scope>
</reference>
<dbReference type="InterPro" id="IPR001806">
    <property type="entry name" value="Small_GTPase"/>
</dbReference>
<dbReference type="GO" id="GO:0005525">
    <property type="term" value="F:GTP binding"/>
    <property type="evidence" value="ECO:0007669"/>
    <property type="project" value="InterPro"/>
</dbReference>
<dbReference type="InterPro" id="IPR027417">
    <property type="entry name" value="P-loop_NTPase"/>
</dbReference>
<evidence type="ECO:0000313" key="4">
    <source>
        <dbReference type="EMBL" id="CAL5995713.1"/>
    </source>
</evidence>
<dbReference type="CDD" id="cd00154">
    <property type="entry name" value="Rab"/>
    <property type="match status" value="1"/>
</dbReference>
<dbReference type="SMART" id="SM00176">
    <property type="entry name" value="RAN"/>
    <property type="match status" value="1"/>
</dbReference>
<dbReference type="PROSITE" id="PS51419">
    <property type="entry name" value="RAB"/>
    <property type="match status" value="1"/>
</dbReference>
<evidence type="ECO:0000313" key="5">
    <source>
        <dbReference type="Proteomes" id="UP001642409"/>
    </source>
</evidence>
<dbReference type="Pfam" id="PF00071">
    <property type="entry name" value="Ras"/>
    <property type="match status" value="1"/>
</dbReference>
<dbReference type="SMART" id="SM00173">
    <property type="entry name" value="RAS"/>
    <property type="match status" value="1"/>
</dbReference>
<dbReference type="EMBL" id="CAXDID020000033">
    <property type="protein sequence ID" value="CAL5995713.1"/>
    <property type="molecule type" value="Genomic_DNA"/>
</dbReference>
<dbReference type="PROSITE" id="PS51421">
    <property type="entry name" value="RAS"/>
    <property type="match status" value="1"/>
</dbReference>
<dbReference type="Gene3D" id="3.40.50.300">
    <property type="entry name" value="P-loop containing nucleotide triphosphate hydrolases"/>
    <property type="match status" value="1"/>
</dbReference>
<dbReference type="AlphaFoldDB" id="A0AA86QK66"/>
<evidence type="ECO:0000313" key="2">
    <source>
        <dbReference type="EMBL" id="CAI9961036.1"/>
    </source>
</evidence>
<dbReference type="SUPFAM" id="SSF52540">
    <property type="entry name" value="P-loop containing nucleoside triphosphate hydrolases"/>
    <property type="match status" value="1"/>
</dbReference>
<accession>A0AA86QK66</accession>
<evidence type="ECO:0000256" key="1">
    <source>
        <dbReference type="ARBA" id="ARBA00022741"/>
    </source>
</evidence>
<reference evidence="3 5" key="2">
    <citation type="submission" date="2024-07" db="EMBL/GenBank/DDBJ databases">
        <authorList>
            <person name="Akdeniz Z."/>
        </authorList>
    </citation>
    <scope>NUCLEOTIDE SEQUENCE [LARGE SCALE GENOMIC DNA]</scope>
</reference>
<dbReference type="EMBL" id="CATOUU010000937">
    <property type="protein sequence ID" value="CAI9961036.1"/>
    <property type="molecule type" value="Genomic_DNA"/>
</dbReference>
<dbReference type="PRINTS" id="PR00449">
    <property type="entry name" value="RASTRNSFRMNG"/>
</dbReference>
<comment type="caution">
    <text evidence="2">The sequence shown here is derived from an EMBL/GenBank/DDBJ whole genome shotgun (WGS) entry which is preliminary data.</text>
</comment>
<evidence type="ECO:0000313" key="3">
    <source>
        <dbReference type="EMBL" id="CAL5994048.1"/>
    </source>
</evidence>
<keyword evidence="1" id="KW-0547">Nucleotide-binding</keyword>
<organism evidence="2">
    <name type="scientific">Hexamita inflata</name>
    <dbReference type="NCBI Taxonomy" id="28002"/>
    <lineage>
        <taxon>Eukaryota</taxon>
        <taxon>Metamonada</taxon>
        <taxon>Diplomonadida</taxon>
        <taxon>Hexamitidae</taxon>
        <taxon>Hexamitinae</taxon>
        <taxon>Hexamita</taxon>
    </lineage>
</organism>
<dbReference type="SMART" id="SM00175">
    <property type="entry name" value="RAB"/>
    <property type="match status" value="1"/>
</dbReference>
<sequence>MNYKVILLGDSEVGKTCIARRYLYNDFMNFYEATIATSFLSKQFDDFRLDIWDSAGQEKFSSLVQMYFRNTNIALVVFSIASHASFISAQSWVNQARDRVQSQNLKIFLVGNKSDIQSREVAVSEAKNYAEDNGIKYFECSAKTGDNVLELFKVVEQTARDGVSTSAGIGSHKAERVEIQNTQAKPSGGCC</sequence>
<dbReference type="InterPro" id="IPR005225">
    <property type="entry name" value="Small_GTP-bd"/>
</dbReference>
<dbReference type="GO" id="GO:0003924">
    <property type="term" value="F:GTPase activity"/>
    <property type="evidence" value="ECO:0007669"/>
    <property type="project" value="InterPro"/>
</dbReference>
<name>A0AA86QK66_9EUKA</name>
<protein>
    <submittedName>
        <fullName evidence="2">Rab2a</fullName>
    </submittedName>
</protein>
<proteinExistence type="predicted"/>
<dbReference type="EMBL" id="CAXDID020000031">
    <property type="protein sequence ID" value="CAL5994048.1"/>
    <property type="molecule type" value="Genomic_DNA"/>
</dbReference>
<dbReference type="PROSITE" id="PS51420">
    <property type="entry name" value="RHO"/>
    <property type="match status" value="1"/>
</dbReference>
<dbReference type="PANTHER" id="PTHR47978">
    <property type="match status" value="1"/>
</dbReference>
<dbReference type="Proteomes" id="UP001642409">
    <property type="component" value="Unassembled WGS sequence"/>
</dbReference>
<dbReference type="SMART" id="SM00174">
    <property type="entry name" value="RHO"/>
    <property type="match status" value="1"/>
</dbReference>
<dbReference type="FunFam" id="3.40.50.300:FF:000808">
    <property type="entry name" value="Small GTP-binding protein, putative"/>
    <property type="match status" value="1"/>
</dbReference>
<keyword evidence="5" id="KW-1185">Reference proteome</keyword>